<keyword evidence="1" id="KW-0732">Signal</keyword>
<dbReference type="NCBIfam" id="TIGR04433">
    <property type="entry name" value="UrcA_uranyl"/>
    <property type="match status" value="1"/>
</dbReference>
<sequence>MRKGILVAAGVGAMIIAAPAAAGNDTQNSKSVVTYEDLDLSTSEGRKELDQRITIAARKNCGLGRHTTGSRTISREQRRCVASAERQAKSALAPIVEEQQLGG</sequence>
<comment type="caution">
    <text evidence="2">The sequence shown here is derived from an EMBL/GenBank/DDBJ whole genome shotgun (WGS) entry which is preliminary data.</text>
</comment>
<name>A0A562USW8_9SPHN</name>
<reference evidence="2 3" key="1">
    <citation type="submission" date="2019-07" db="EMBL/GenBank/DDBJ databases">
        <title>Genomic Encyclopedia of Archaeal and Bacterial Type Strains, Phase II (KMG-II): from individual species to whole genera.</title>
        <authorList>
            <person name="Goeker M."/>
        </authorList>
    </citation>
    <scope>NUCLEOTIDE SEQUENCE [LARGE SCALE GENOMIC DNA]</scope>
    <source>
        <strain evidence="2 3">ATCC BAA-2084</strain>
    </source>
</reference>
<dbReference type="AlphaFoldDB" id="A0A562USW8"/>
<dbReference type="OrthoDB" id="7450905at2"/>
<protein>
    <submittedName>
        <fullName evidence="2">UrcA family protein</fullName>
    </submittedName>
</protein>
<accession>A0A562USW8</accession>
<dbReference type="Proteomes" id="UP000320547">
    <property type="component" value="Unassembled WGS sequence"/>
</dbReference>
<feature type="chain" id="PRO_5021988757" evidence="1">
    <location>
        <begin position="23"/>
        <end position="103"/>
    </location>
</feature>
<dbReference type="STRING" id="476157.GCA_001663155_00419"/>
<organism evidence="2 3">
    <name type="scientific">Altererythrobacter ishigakiensis</name>
    <dbReference type="NCBI Taxonomy" id="476157"/>
    <lineage>
        <taxon>Bacteria</taxon>
        <taxon>Pseudomonadati</taxon>
        <taxon>Pseudomonadota</taxon>
        <taxon>Alphaproteobacteria</taxon>
        <taxon>Sphingomonadales</taxon>
        <taxon>Erythrobacteraceae</taxon>
        <taxon>Altererythrobacter</taxon>
    </lineage>
</organism>
<evidence type="ECO:0000313" key="3">
    <source>
        <dbReference type="Proteomes" id="UP000320547"/>
    </source>
</evidence>
<feature type="signal peptide" evidence="1">
    <location>
        <begin position="1"/>
        <end position="22"/>
    </location>
</feature>
<evidence type="ECO:0000256" key="1">
    <source>
        <dbReference type="SAM" id="SignalP"/>
    </source>
</evidence>
<evidence type="ECO:0000313" key="2">
    <source>
        <dbReference type="EMBL" id="TWJ08709.1"/>
    </source>
</evidence>
<keyword evidence="3" id="KW-1185">Reference proteome</keyword>
<proteinExistence type="predicted"/>
<gene>
    <name evidence="2" type="ORF">JN10_0324</name>
</gene>
<dbReference type="InterPro" id="IPR030972">
    <property type="entry name" value="UrcA_uranyl"/>
</dbReference>
<dbReference type="RefSeq" id="WP_067596806.1">
    <property type="nucleotide sequence ID" value="NZ_CP015963.1"/>
</dbReference>
<dbReference type="EMBL" id="VLLK01000001">
    <property type="protein sequence ID" value="TWJ08709.1"/>
    <property type="molecule type" value="Genomic_DNA"/>
</dbReference>